<evidence type="ECO:0000256" key="1">
    <source>
        <dbReference type="ARBA" id="ARBA00004651"/>
    </source>
</evidence>
<dbReference type="GO" id="GO:0005886">
    <property type="term" value="C:plasma membrane"/>
    <property type="evidence" value="ECO:0007669"/>
    <property type="project" value="UniProtKB-SubCell"/>
</dbReference>
<keyword evidence="3" id="KW-1003">Cell membrane</keyword>
<dbReference type="PANTHER" id="PTHR24243">
    <property type="entry name" value="G-PROTEIN COUPLED RECEPTOR"/>
    <property type="match status" value="1"/>
</dbReference>
<evidence type="ECO:0000256" key="9">
    <source>
        <dbReference type="ARBA" id="ARBA00023170"/>
    </source>
</evidence>
<evidence type="ECO:0000259" key="14">
    <source>
        <dbReference type="PROSITE" id="PS50262"/>
    </source>
</evidence>
<evidence type="ECO:0000313" key="15">
    <source>
        <dbReference type="EMBL" id="GBO14601.1"/>
    </source>
</evidence>
<feature type="domain" description="G-protein coupled receptors family 1 profile" evidence="14">
    <location>
        <begin position="105"/>
        <end position="317"/>
    </location>
</feature>
<dbReference type="PRINTS" id="PR01565">
    <property type="entry name" value="NEUROMEDINUR"/>
</dbReference>
<proteinExistence type="inferred from homology"/>
<evidence type="ECO:0000256" key="8">
    <source>
        <dbReference type="ARBA" id="ARBA00023157"/>
    </source>
</evidence>
<keyword evidence="7 13" id="KW-0472">Membrane</keyword>
<comment type="subcellular location">
    <subcellularLocation>
        <location evidence="1">Cell membrane</location>
        <topology evidence="1">Multi-pass membrane protein</topology>
    </subcellularLocation>
</comment>
<evidence type="ECO:0000256" key="6">
    <source>
        <dbReference type="ARBA" id="ARBA00023040"/>
    </source>
</evidence>
<feature type="transmembrane region" description="Helical" evidence="13">
    <location>
        <begin position="125"/>
        <end position="143"/>
    </location>
</feature>
<dbReference type="PANTHER" id="PTHR24243:SF208">
    <property type="entry name" value="PYROKININ-1 RECEPTOR"/>
    <property type="match status" value="1"/>
</dbReference>
<evidence type="ECO:0000256" key="2">
    <source>
        <dbReference type="ARBA" id="ARBA00010663"/>
    </source>
</evidence>
<dbReference type="EMBL" id="BGPR01038732">
    <property type="protein sequence ID" value="GBO14601.1"/>
    <property type="molecule type" value="Genomic_DNA"/>
</dbReference>
<keyword evidence="6 12" id="KW-0297">G-protein coupled receptor</keyword>
<dbReference type="AlphaFoldDB" id="A0A4Y2UR02"/>
<keyword evidence="11 12" id="KW-0807">Transducer</keyword>
<dbReference type="Proteomes" id="UP000499080">
    <property type="component" value="Unassembled WGS sequence"/>
</dbReference>
<feature type="transmembrane region" description="Helical" evidence="13">
    <location>
        <begin position="88"/>
        <end position="113"/>
    </location>
</feature>
<accession>A0A4Y2UR02</accession>
<gene>
    <name evidence="15" type="primary">PK1-R_12</name>
    <name evidence="15" type="ORF">AVEN_237353_1</name>
</gene>
<dbReference type="PROSITE" id="PS00237">
    <property type="entry name" value="G_PROTEIN_RECEP_F1_1"/>
    <property type="match status" value="1"/>
</dbReference>
<dbReference type="InterPro" id="IPR005390">
    <property type="entry name" value="NeuromedU_rcpt"/>
</dbReference>
<organism evidence="15 16">
    <name type="scientific">Araneus ventricosus</name>
    <name type="common">Orbweaver spider</name>
    <name type="synonym">Epeira ventricosa</name>
    <dbReference type="NCBI Taxonomy" id="182803"/>
    <lineage>
        <taxon>Eukaryota</taxon>
        <taxon>Metazoa</taxon>
        <taxon>Ecdysozoa</taxon>
        <taxon>Arthropoda</taxon>
        <taxon>Chelicerata</taxon>
        <taxon>Arachnida</taxon>
        <taxon>Araneae</taxon>
        <taxon>Araneomorphae</taxon>
        <taxon>Entelegynae</taxon>
        <taxon>Araneoidea</taxon>
        <taxon>Araneidae</taxon>
        <taxon>Araneus</taxon>
    </lineage>
</organism>
<dbReference type="PROSITE" id="PS50262">
    <property type="entry name" value="G_PROTEIN_RECEP_F1_2"/>
    <property type="match status" value="1"/>
</dbReference>
<name>A0A4Y2UR02_ARAVE</name>
<comment type="caution">
    <text evidence="15">The sequence shown here is derived from an EMBL/GenBank/DDBJ whole genome shotgun (WGS) entry which is preliminary data.</text>
</comment>
<feature type="transmembrane region" description="Helical" evidence="13">
    <location>
        <begin position="261"/>
        <end position="280"/>
    </location>
</feature>
<evidence type="ECO:0000256" key="4">
    <source>
        <dbReference type="ARBA" id="ARBA00022692"/>
    </source>
</evidence>
<keyword evidence="5 13" id="KW-1133">Transmembrane helix</keyword>
<evidence type="ECO:0000256" key="5">
    <source>
        <dbReference type="ARBA" id="ARBA00022989"/>
    </source>
</evidence>
<dbReference type="InterPro" id="IPR017452">
    <property type="entry name" value="GPCR_Rhodpsn_7TM"/>
</dbReference>
<evidence type="ECO:0000256" key="10">
    <source>
        <dbReference type="ARBA" id="ARBA00023180"/>
    </source>
</evidence>
<keyword evidence="16" id="KW-1185">Reference proteome</keyword>
<evidence type="ECO:0000256" key="3">
    <source>
        <dbReference type="ARBA" id="ARBA00022475"/>
    </source>
</evidence>
<reference evidence="15 16" key="1">
    <citation type="journal article" date="2019" name="Sci. Rep.">
        <title>Orb-weaving spider Araneus ventricosus genome elucidates the spidroin gene catalogue.</title>
        <authorList>
            <person name="Kono N."/>
            <person name="Nakamura H."/>
            <person name="Ohtoshi R."/>
            <person name="Moran D.A.P."/>
            <person name="Shinohara A."/>
            <person name="Yoshida Y."/>
            <person name="Fujiwara M."/>
            <person name="Mori M."/>
            <person name="Tomita M."/>
            <person name="Arakawa K."/>
        </authorList>
    </citation>
    <scope>NUCLEOTIDE SEQUENCE [LARGE SCALE GENOMIC DNA]</scope>
</reference>
<evidence type="ECO:0000256" key="13">
    <source>
        <dbReference type="SAM" id="Phobius"/>
    </source>
</evidence>
<evidence type="ECO:0000256" key="11">
    <source>
        <dbReference type="ARBA" id="ARBA00023224"/>
    </source>
</evidence>
<dbReference type="Gene3D" id="1.20.1070.10">
    <property type="entry name" value="Rhodopsin 7-helix transmembrane proteins"/>
    <property type="match status" value="1"/>
</dbReference>
<evidence type="ECO:0000313" key="16">
    <source>
        <dbReference type="Proteomes" id="UP000499080"/>
    </source>
</evidence>
<dbReference type="SUPFAM" id="SSF81321">
    <property type="entry name" value="Family A G protein-coupled receptor-like"/>
    <property type="match status" value="1"/>
</dbReference>
<dbReference type="OrthoDB" id="5950040at2759"/>
<dbReference type="PRINTS" id="PR00237">
    <property type="entry name" value="GPCRRHODOPSN"/>
</dbReference>
<keyword evidence="10" id="KW-0325">Glycoprotein</keyword>
<comment type="similarity">
    <text evidence="2 12">Belongs to the G-protein coupled receptor 1 family.</text>
</comment>
<dbReference type="Pfam" id="PF00001">
    <property type="entry name" value="7tm_1"/>
    <property type="match status" value="1"/>
</dbReference>
<keyword evidence="8" id="KW-1015">Disulfide bond</keyword>
<sequence>MNLSCSVGYSGVKRNTEFVRGIREEDEVKKEKESFLPYVQLLNCLQAREIGCVFAFNQWISSTSGSESLLVTMEECGLRLQRDPLSTIIPMTLAHSLILMTGITGNICTCIVIARNRYMHIATNYYLFSLAISDLLLLILGLPQELYQLWYKYPYIFGESVCILRGLTSEMSTNASILTITAFTVERYVAICHPFRAQAMSHLPRAVKTIPCIWITAALCALPALQLGIRYEIDDNGRTLWKTALCDIINPFPHIFETSTGLFFVLPIILISVLYVYIGIRLRQASIDSQNESINDCNHLSKTNMNSRKAVVKLLSK</sequence>
<evidence type="ECO:0000256" key="7">
    <source>
        <dbReference type="ARBA" id="ARBA00023136"/>
    </source>
</evidence>
<keyword evidence="9 12" id="KW-0675">Receptor</keyword>
<dbReference type="GO" id="GO:0001607">
    <property type="term" value="F:neuromedin U receptor activity"/>
    <property type="evidence" value="ECO:0007669"/>
    <property type="project" value="InterPro"/>
</dbReference>
<protein>
    <submittedName>
        <fullName evidence="15">Pyrokinin-1 receptor</fullName>
    </submittedName>
</protein>
<keyword evidence="4 12" id="KW-0812">Transmembrane</keyword>
<evidence type="ECO:0000256" key="12">
    <source>
        <dbReference type="RuleBase" id="RU000688"/>
    </source>
</evidence>
<dbReference type="InterPro" id="IPR000276">
    <property type="entry name" value="GPCR_Rhodpsn"/>
</dbReference>